<dbReference type="Proteomes" id="UP000479710">
    <property type="component" value="Unassembled WGS sequence"/>
</dbReference>
<comment type="caution">
    <text evidence="2">The sequence shown here is derived from an EMBL/GenBank/DDBJ whole genome shotgun (WGS) entry which is preliminary data.</text>
</comment>
<evidence type="ECO:0000313" key="2">
    <source>
        <dbReference type="EMBL" id="KAF0912331.1"/>
    </source>
</evidence>
<accession>A0A6G1DIX1</accession>
<evidence type="ECO:0000313" key="3">
    <source>
        <dbReference type="Proteomes" id="UP000479710"/>
    </source>
</evidence>
<dbReference type="EMBL" id="SPHZ02000006">
    <property type="protein sequence ID" value="KAF0912331.1"/>
    <property type="molecule type" value="Genomic_DNA"/>
</dbReference>
<organism evidence="2 3">
    <name type="scientific">Oryza meyeriana var. granulata</name>
    <dbReference type="NCBI Taxonomy" id="110450"/>
    <lineage>
        <taxon>Eukaryota</taxon>
        <taxon>Viridiplantae</taxon>
        <taxon>Streptophyta</taxon>
        <taxon>Embryophyta</taxon>
        <taxon>Tracheophyta</taxon>
        <taxon>Spermatophyta</taxon>
        <taxon>Magnoliopsida</taxon>
        <taxon>Liliopsida</taxon>
        <taxon>Poales</taxon>
        <taxon>Poaceae</taxon>
        <taxon>BOP clade</taxon>
        <taxon>Oryzoideae</taxon>
        <taxon>Oryzeae</taxon>
        <taxon>Oryzinae</taxon>
        <taxon>Oryza</taxon>
        <taxon>Oryza meyeriana</taxon>
    </lineage>
</organism>
<keyword evidence="3" id="KW-1185">Reference proteome</keyword>
<reference evidence="2 3" key="1">
    <citation type="submission" date="2019-11" db="EMBL/GenBank/DDBJ databases">
        <title>Whole genome sequence of Oryza granulata.</title>
        <authorList>
            <person name="Li W."/>
        </authorList>
    </citation>
    <scope>NUCLEOTIDE SEQUENCE [LARGE SCALE GENOMIC DNA]</scope>
    <source>
        <strain evidence="3">cv. Menghai</strain>
        <tissue evidence="2">Leaf</tissue>
    </source>
</reference>
<feature type="compositionally biased region" description="Basic and acidic residues" evidence="1">
    <location>
        <begin position="122"/>
        <end position="135"/>
    </location>
</feature>
<feature type="region of interest" description="Disordered" evidence="1">
    <location>
        <begin position="1"/>
        <end position="136"/>
    </location>
</feature>
<feature type="compositionally biased region" description="Pro residues" evidence="1">
    <location>
        <begin position="43"/>
        <end position="59"/>
    </location>
</feature>
<gene>
    <name evidence="2" type="ORF">E2562_014004</name>
</gene>
<protein>
    <submittedName>
        <fullName evidence="2">Uncharacterized protein</fullName>
    </submittedName>
</protein>
<sequence>MENLMHHNTPTSKPAGDGGFSHGMAQDLLESNTSDFDEYGSTSPPPSPRDGRRSPPPQSPFTTHGTIQRSPPWPIVVRSPTPRRPSPSSPTAPLAGLHPALFRCPQPDGRLTLVRRHRHGHGRSDNSPCRRDDRNNCASLSLSFNRNADWRRSPQM</sequence>
<proteinExistence type="predicted"/>
<feature type="compositionally biased region" description="Polar residues" evidence="1">
    <location>
        <begin position="1"/>
        <end position="12"/>
    </location>
</feature>
<evidence type="ECO:0000256" key="1">
    <source>
        <dbReference type="SAM" id="MobiDB-lite"/>
    </source>
</evidence>
<name>A0A6G1DIX1_9ORYZ</name>
<dbReference type="AlphaFoldDB" id="A0A6G1DIX1"/>